<evidence type="ECO:0000256" key="1">
    <source>
        <dbReference type="SAM" id="Phobius"/>
    </source>
</evidence>
<dbReference type="Proteomes" id="UP000239322">
    <property type="component" value="Unassembled WGS sequence"/>
</dbReference>
<dbReference type="InterPro" id="IPR013901">
    <property type="entry name" value="Anthrone_oxy"/>
</dbReference>
<keyword evidence="1" id="KW-1133">Transmembrane helix</keyword>
<reference evidence="2 3" key="1">
    <citation type="submission" date="2018-03" db="EMBL/GenBank/DDBJ databases">
        <title>Novel Streptomyces sp. from soil.</title>
        <authorList>
            <person name="Tan G.Y.A."/>
            <person name="Lee Z.Y."/>
        </authorList>
    </citation>
    <scope>NUCLEOTIDE SEQUENCE [LARGE SCALE GENOMIC DNA]</scope>
    <source>
        <strain evidence="2 3">ST5x</strain>
    </source>
</reference>
<sequence>MPTAALTAPAAALESALDSAPVAGPDLYAATIAMGLSAGLYFAFDAAVLPGLERGDDQTYVTVMQNINEAIENGLFGAVFFGAFLATGSAGLRLRRHGRLAAARWTWGALGCYATAVALTFAVNVPLNRRLAAAGAPEAIRRLGELKEGFSAPWARSNSLRTLACTAALVCLGRALALRHRAA</sequence>
<feature type="transmembrane region" description="Helical" evidence="1">
    <location>
        <begin position="104"/>
        <end position="123"/>
    </location>
</feature>
<dbReference type="OrthoDB" id="428263at2"/>
<comment type="caution">
    <text evidence="2">The sequence shown here is derived from an EMBL/GenBank/DDBJ whole genome shotgun (WGS) entry which is preliminary data.</text>
</comment>
<accession>A0A2S9PYH6</accession>
<gene>
    <name evidence="2" type="ORF">C6N75_09490</name>
</gene>
<evidence type="ECO:0000313" key="3">
    <source>
        <dbReference type="Proteomes" id="UP000239322"/>
    </source>
</evidence>
<dbReference type="AlphaFoldDB" id="A0A2S9PYH6"/>
<dbReference type="EMBL" id="PVLV01000119">
    <property type="protein sequence ID" value="PRH79452.1"/>
    <property type="molecule type" value="Genomic_DNA"/>
</dbReference>
<keyword evidence="3" id="KW-1185">Reference proteome</keyword>
<feature type="transmembrane region" description="Helical" evidence="1">
    <location>
        <begin position="73"/>
        <end position="92"/>
    </location>
</feature>
<keyword evidence="1" id="KW-0812">Transmembrane</keyword>
<keyword evidence="1" id="KW-0472">Membrane</keyword>
<evidence type="ECO:0000313" key="2">
    <source>
        <dbReference type="EMBL" id="PRH79452.1"/>
    </source>
</evidence>
<organism evidence="2 3">
    <name type="scientific">Streptomyces solincola</name>
    <dbReference type="NCBI Taxonomy" id="2100817"/>
    <lineage>
        <taxon>Bacteria</taxon>
        <taxon>Bacillati</taxon>
        <taxon>Actinomycetota</taxon>
        <taxon>Actinomycetes</taxon>
        <taxon>Kitasatosporales</taxon>
        <taxon>Streptomycetaceae</taxon>
        <taxon>Streptomyces</taxon>
    </lineage>
</organism>
<protein>
    <submittedName>
        <fullName evidence="2">DUF1772 domain-containing protein</fullName>
    </submittedName>
</protein>
<feature type="transmembrane region" description="Helical" evidence="1">
    <location>
        <begin position="29"/>
        <end position="52"/>
    </location>
</feature>
<name>A0A2S9PYH6_9ACTN</name>
<dbReference type="Pfam" id="PF08592">
    <property type="entry name" value="Anthrone_oxy"/>
    <property type="match status" value="1"/>
</dbReference>
<proteinExistence type="predicted"/>
<dbReference type="RefSeq" id="WP_105868426.1">
    <property type="nucleotide sequence ID" value="NZ_PVLV01000119.1"/>
</dbReference>